<dbReference type="AlphaFoldDB" id="A0A7K0FJ61"/>
<protein>
    <recommendedName>
        <fullName evidence="3">Lipocalin-like domain-containing protein</fullName>
    </recommendedName>
</protein>
<sequence>MYLNNLQSTVFSLILILFIGFAACEKTSRVELLEKDYEGVFYLQHSSYNYTPSPFVLKIKEGKYTFIPGQNSPMRGGSGSFTVEGNQAIFRDENYWTADFDWNFIFNGTFEISSDTKYLVLTKKVNENSSYIYKLEK</sequence>
<comment type="caution">
    <text evidence="1">The sequence shown here is derived from an EMBL/GenBank/DDBJ whole genome shotgun (WGS) entry which is preliminary data.</text>
</comment>
<gene>
    <name evidence="1" type="ORF">GJJ64_02055</name>
</gene>
<evidence type="ECO:0000313" key="2">
    <source>
        <dbReference type="Proteomes" id="UP000462931"/>
    </source>
</evidence>
<organism evidence="1 2">
    <name type="scientific">Pedobacter puniceum</name>
    <dbReference type="NCBI Taxonomy" id="2666136"/>
    <lineage>
        <taxon>Bacteria</taxon>
        <taxon>Pseudomonadati</taxon>
        <taxon>Bacteroidota</taxon>
        <taxon>Sphingobacteriia</taxon>
        <taxon>Sphingobacteriales</taxon>
        <taxon>Sphingobacteriaceae</taxon>
        <taxon>Pedobacter</taxon>
    </lineage>
</organism>
<dbReference type="EMBL" id="WKJI01000001">
    <property type="protein sequence ID" value="MRX45963.1"/>
    <property type="molecule type" value="Genomic_DNA"/>
</dbReference>
<reference evidence="1 2" key="1">
    <citation type="submission" date="2019-11" db="EMBL/GenBank/DDBJ databases">
        <authorList>
            <person name="Cheng Q."/>
            <person name="Yang Z."/>
        </authorList>
    </citation>
    <scope>NUCLEOTIDE SEQUENCE [LARGE SCALE GENOMIC DNA]</scope>
    <source>
        <strain evidence="1 2">HX-22-1</strain>
    </source>
</reference>
<evidence type="ECO:0000313" key="1">
    <source>
        <dbReference type="EMBL" id="MRX45963.1"/>
    </source>
</evidence>
<accession>A0A7K0FJ61</accession>
<keyword evidence="2" id="KW-1185">Reference proteome</keyword>
<dbReference type="RefSeq" id="WP_154286102.1">
    <property type="nucleotide sequence ID" value="NZ_WKJI01000001.1"/>
</dbReference>
<dbReference type="Proteomes" id="UP000462931">
    <property type="component" value="Unassembled WGS sequence"/>
</dbReference>
<name>A0A7K0FJ61_9SPHI</name>
<evidence type="ECO:0008006" key="3">
    <source>
        <dbReference type="Google" id="ProtNLM"/>
    </source>
</evidence>
<proteinExistence type="predicted"/>